<keyword evidence="1" id="KW-0732">Signal</keyword>
<evidence type="ECO:0008006" key="4">
    <source>
        <dbReference type="Google" id="ProtNLM"/>
    </source>
</evidence>
<reference evidence="2" key="2">
    <citation type="submission" date="2025-09" db="UniProtKB">
        <authorList>
            <consortium name="Ensembl"/>
        </authorList>
    </citation>
    <scope>IDENTIFICATION</scope>
</reference>
<dbReference type="Ensembl" id="ENSSORT00005034728.1">
    <property type="protein sequence ID" value="ENSSORP00005033815.1"/>
    <property type="gene ID" value="ENSSORG00005016007.1"/>
</dbReference>
<keyword evidence="3" id="KW-1185">Reference proteome</keyword>
<organism evidence="2 3">
    <name type="scientific">Sphaeramia orbicularis</name>
    <name type="common">orbiculate cardinalfish</name>
    <dbReference type="NCBI Taxonomy" id="375764"/>
    <lineage>
        <taxon>Eukaryota</taxon>
        <taxon>Metazoa</taxon>
        <taxon>Chordata</taxon>
        <taxon>Craniata</taxon>
        <taxon>Vertebrata</taxon>
        <taxon>Euteleostomi</taxon>
        <taxon>Actinopterygii</taxon>
        <taxon>Neopterygii</taxon>
        <taxon>Teleostei</taxon>
        <taxon>Neoteleostei</taxon>
        <taxon>Acanthomorphata</taxon>
        <taxon>Gobiaria</taxon>
        <taxon>Kurtiformes</taxon>
        <taxon>Apogonoidei</taxon>
        <taxon>Apogonidae</taxon>
        <taxon>Apogoninae</taxon>
        <taxon>Sphaeramia</taxon>
    </lineage>
</organism>
<reference evidence="2" key="1">
    <citation type="submission" date="2025-08" db="UniProtKB">
        <authorList>
            <consortium name="Ensembl"/>
        </authorList>
    </citation>
    <scope>IDENTIFICATION</scope>
</reference>
<sequence length="108" mass="13001">VRWILDGCWVVFRWFLVCQEAVWEAFRIFLDRIPGTTEYQRWVHTCQHESLCISDLAKNFSSSDEHMSMVQHTHTPTHSLTLPVNLIYYHKHIHVLVDNYHVKYQNVF</sequence>
<dbReference type="InParanoid" id="A0A673AVX8"/>
<dbReference type="InterPro" id="IPR039861">
    <property type="entry name" value="IMPG"/>
</dbReference>
<proteinExistence type="predicted"/>
<feature type="chain" id="PRO_5025466529" description="Interphotoreceptor matrix proteoglycan 1a" evidence="1">
    <location>
        <begin position="20"/>
        <end position="108"/>
    </location>
</feature>
<evidence type="ECO:0000313" key="3">
    <source>
        <dbReference type="Proteomes" id="UP000472271"/>
    </source>
</evidence>
<dbReference type="PANTHER" id="PTHR12199">
    <property type="entry name" value="INTERPHOTORECEPTOR MATRIX PROTEOGLYCAN"/>
    <property type="match status" value="1"/>
</dbReference>
<evidence type="ECO:0000313" key="2">
    <source>
        <dbReference type="Ensembl" id="ENSSORP00005033815.1"/>
    </source>
</evidence>
<evidence type="ECO:0000256" key="1">
    <source>
        <dbReference type="SAM" id="SignalP"/>
    </source>
</evidence>
<dbReference type="Proteomes" id="UP000472271">
    <property type="component" value="Unassembled WGS sequence"/>
</dbReference>
<feature type="signal peptide" evidence="1">
    <location>
        <begin position="1"/>
        <end position="19"/>
    </location>
</feature>
<dbReference type="GO" id="GO:0007601">
    <property type="term" value="P:visual perception"/>
    <property type="evidence" value="ECO:0007669"/>
    <property type="project" value="InterPro"/>
</dbReference>
<name>A0A673AVX8_9TELE</name>
<protein>
    <recommendedName>
        <fullName evidence="4">Interphotoreceptor matrix proteoglycan 1a</fullName>
    </recommendedName>
</protein>
<dbReference type="PANTHER" id="PTHR12199:SF3">
    <property type="entry name" value="INTERPHOTORECEPTOR MATRIX PROTEOGLYCAN 1"/>
    <property type="match status" value="1"/>
</dbReference>
<dbReference type="AlphaFoldDB" id="A0A673AVX8"/>
<accession>A0A673AVX8</accession>